<dbReference type="NCBIfam" id="TIGR03617">
    <property type="entry name" value="F420_MSMEG_2256"/>
    <property type="match status" value="1"/>
</dbReference>
<dbReference type="Pfam" id="PF00296">
    <property type="entry name" value="Bac_luciferase"/>
    <property type="match status" value="1"/>
</dbReference>
<evidence type="ECO:0000313" key="9">
    <source>
        <dbReference type="EMBL" id="CAB5078562.1"/>
    </source>
</evidence>
<evidence type="ECO:0000313" key="4">
    <source>
        <dbReference type="EMBL" id="CAB4589014.1"/>
    </source>
</evidence>
<proteinExistence type="predicted"/>
<dbReference type="CDD" id="cd01097">
    <property type="entry name" value="Tetrahydromethanopterin_reductase"/>
    <property type="match status" value="1"/>
</dbReference>
<dbReference type="InterPro" id="IPR036661">
    <property type="entry name" value="Luciferase-like_sf"/>
</dbReference>
<dbReference type="EMBL" id="CAEZVC010000049">
    <property type="protein sequence ID" value="CAB4622800.1"/>
    <property type="molecule type" value="Genomic_DNA"/>
</dbReference>
<feature type="domain" description="Luciferase-like" evidence="1">
    <location>
        <begin position="10"/>
        <end position="309"/>
    </location>
</feature>
<dbReference type="SUPFAM" id="SSF51679">
    <property type="entry name" value="Bacterial luciferase-like"/>
    <property type="match status" value="1"/>
</dbReference>
<dbReference type="InterPro" id="IPR050564">
    <property type="entry name" value="F420-G6PD/mer"/>
</dbReference>
<dbReference type="EMBL" id="CAFAAD010000007">
    <property type="protein sequence ID" value="CAB4782164.1"/>
    <property type="molecule type" value="Genomic_DNA"/>
</dbReference>
<dbReference type="Gene3D" id="3.20.20.30">
    <property type="entry name" value="Luciferase-like domain"/>
    <property type="match status" value="1"/>
</dbReference>
<organism evidence="9">
    <name type="scientific">freshwater metagenome</name>
    <dbReference type="NCBI Taxonomy" id="449393"/>
    <lineage>
        <taxon>unclassified sequences</taxon>
        <taxon>metagenomes</taxon>
        <taxon>ecological metagenomes</taxon>
    </lineage>
</organism>
<dbReference type="EMBL" id="CAESAL010000017">
    <property type="protein sequence ID" value="CAB4337469.1"/>
    <property type="molecule type" value="Genomic_DNA"/>
</dbReference>
<dbReference type="AlphaFoldDB" id="A0A6J7VML4"/>
<dbReference type="InterPro" id="IPR011251">
    <property type="entry name" value="Luciferase-like_dom"/>
</dbReference>
<evidence type="ECO:0000313" key="7">
    <source>
        <dbReference type="EMBL" id="CAB4782164.1"/>
    </source>
</evidence>
<sequence>MKTDAIIHGDLASAAAAIRQAEDAGFDGAVSVEISHDPFLPLAMGAASTERIDLITGIAVAFARNPMNVAVLANDINRLSGGRFIVGLGSQIKPHITKRFSMPWSDPAARMREFVLAMRAIWDSWENGTPLEFRGEYYKHTLMTPMFSQGPSEVGNPRVFVAAVGPAMTAIAGEVADGLMAHGFTTPSYLREVTMTNLAKGLDRSNRLRGDVEVTIPIMSAVGRDEVEIAPKRAAVRQQLAFYGSTPAYRGVLDHHGWGDVGDELNRLSKQGEWVAMADLITDEMLREFAVIGDLESVSAEIKQKFGGLVDRVQMGLSDEPLKI</sequence>
<dbReference type="PANTHER" id="PTHR43244:SF2">
    <property type="entry name" value="CONSERVED HYPOTHETICAL ALANINE AND PROLINE-RICH PROTEIN"/>
    <property type="match status" value="1"/>
</dbReference>
<name>A0A6J7VML4_9ZZZZ</name>
<evidence type="ECO:0000313" key="5">
    <source>
        <dbReference type="EMBL" id="CAB4622800.1"/>
    </source>
</evidence>
<dbReference type="EMBL" id="CAEZXY010000012">
    <property type="protein sequence ID" value="CAB4699747.1"/>
    <property type="molecule type" value="Genomic_DNA"/>
</dbReference>
<evidence type="ECO:0000313" key="6">
    <source>
        <dbReference type="EMBL" id="CAB4699747.1"/>
    </source>
</evidence>
<dbReference type="InterPro" id="IPR019919">
    <property type="entry name" value="Lucif-like_OxRdtase_MSMEG_2256"/>
</dbReference>
<protein>
    <submittedName>
        <fullName evidence="9">Unannotated protein</fullName>
    </submittedName>
</protein>
<reference evidence="9" key="1">
    <citation type="submission" date="2020-05" db="EMBL/GenBank/DDBJ databases">
        <authorList>
            <person name="Chiriac C."/>
            <person name="Salcher M."/>
            <person name="Ghai R."/>
            <person name="Kavagutti S V."/>
        </authorList>
    </citation>
    <scope>NUCLEOTIDE SEQUENCE</scope>
</reference>
<accession>A0A6J7VML4</accession>
<dbReference type="PANTHER" id="PTHR43244">
    <property type="match status" value="1"/>
</dbReference>
<dbReference type="EMBL" id="CAFBNJ010000038">
    <property type="protein sequence ID" value="CAB4952146.1"/>
    <property type="molecule type" value="Genomic_DNA"/>
</dbReference>
<dbReference type="EMBL" id="CAFBRD010000130">
    <property type="protein sequence ID" value="CAB5078562.1"/>
    <property type="molecule type" value="Genomic_DNA"/>
</dbReference>
<evidence type="ECO:0000259" key="1">
    <source>
        <dbReference type="Pfam" id="PF00296"/>
    </source>
</evidence>
<evidence type="ECO:0000313" key="8">
    <source>
        <dbReference type="EMBL" id="CAB4952146.1"/>
    </source>
</evidence>
<evidence type="ECO:0000313" key="2">
    <source>
        <dbReference type="EMBL" id="CAB4337469.1"/>
    </source>
</evidence>
<dbReference type="EMBL" id="CAEZTY010000046">
    <property type="protein sequence ID" value="CAB4589014.1"/>
    <property type="molecule type" value="Genomic_DNA"/>
</dbReference>
<dbReference type="EMBL" id="CAEUNJ010000118">
    <property type="protein sequence ID" value="CAB4372847.1"/>
    <property type="molecule type" value="Genomic_DNA"/>
</dbReference>
<gene>
    <name evidence="4" type="ORF">UFOPK1762_01219</name>
    <name evidence="5" type="ORF">UFOPK1906_00923</name>
    <name evidence="6" type="ORF">UFOPK2624_00472</name>
    <name evidence="7" type="ORF">UFOPK2969_00170</name>
    <name evidence="2" type="ORF">UFOPK3331_00696</name>
    <name evidence="8" type="ORF">UFOPK3785_00903</name>
    <name evidence="3" type="ORF">UFOPK4201_01896</name>
    <name evidence="9" type="ORF">UFOPK4371_01714</name>
</gene>
<evidence type="ECO:0000313" key="3">
    <source>
        <dbReference type="EMBL" id="CAB4372847.1"/>
    </source>
</evidence>
<dbReference type="GO" id="GO:0016705">
    <property type="term" value="F:oxidoreductase activity, acting on paired donors, with incorporation or reduction of molecular oxygen"/>
    <property type="evidence" value="ECO:0007669"/>
    <property type="project" value="InterPro"/>
</dbReference>